<accession>A0ABS7PHI3</accession>
<dbReference type="InterPro" id="IPR006311">
    <property type="entry name" value="TAT_signal"/>
</dbReference>
<reference evidence="4 5" key="1">
    <citation type="submission" date="2021-08" db="EMBL/GenBank/DDBJ databases">
        <authorList>
            <person name="Tuo L."/>
        </authorList>
    </citation>
    <scope>NUCLEOTIDE SEQUENCE [LARGE SCALE GENOMIC DNA]</scope>
    <source>
        <strain evidence="4 5">JCM 31229</strain>
    </source>
</reference>
<gene>
    <name evidence="4" type="ORF">K7G82_00510</name>
</gene>
<evidence type="ECO:0000313" key="5">
    <source>
        <dbReference type="Proteomes" id="UP000706039"/>
    </source>
</evidence>
<evidence type="ECO:0000313" key="4">
    <source>
        <dbReference type="EMBL" id="MBY8820751.1"/>
    </source>
</evidence>
<evidence type="ECO:0000256" key="2">
    <source>
        <dbReference type="SAM" id="SignalP"/>
    </source>
</evidence>
<evidence type="ECO:0000259" key="3">
    <source>
        <dbReference type="Pfam" id="PF06439"/>
    </source>
</evidence>
<proteinExistence type="predicted"/>
<dbReference type="Proteomes" id="UP000706039">
    <property type="component" value="Unassembled WGS sequence"/>
</dbReference>
<evidence type="ECO:0000256" key="1">
    <source>
        <dbReference type="SAM" id="MobiDB-lite"/>
    </source>
</evidence>
<dbReference type="PROSITE" id="PS51318">
    <property type="entry name" value="TAT"/>
    <property type="match status" value="1"/>
</dbReference>
<dbReference type="EMBL" id="JAINVV010000001">
    <property type="protein sequence ID" value="MBY8820751.1"/>
    <property type="molecule type" value="Genomic_DNA"/>
</dbReference>
<feature type="compositionally biased region" description="Basic and acidic residues" evidence="1">
    <location>
        <begin position="274"/>
        <end position="283"/>
    </location>
</feature>
<feature type="region of interest" description="Disordered" evidence="1">
    <location>
        <begin position="264"/>
        <end position="294"/>
    </location>
</feature>
<dbReference type="Pfam" id="PF06439">
    <property type="entry name" value="3keto-disac_hyd"/>
    <property type="match status" value="1"/>
</dbReference>
<protein>
    <submittedName>
        <fullName evidence="4">DUF1080 domain-containing protein</fullName>
    </submittedName>
</protein>
<dbReference type="Gene3D" id="2.60.120.560">
    <property type="entry name" value="Exo-inulinase, domain 1"/>
    <property type="match status" value="1"/>
</dbReference>
<feature type="signal peptide" evidence="2">
    <location>
        <begin position="1"/>
        <end position="28"/>
    </location>
</feature>
<comment type="caution">
    <text evidence="4">The sequence shown here is derived from an EMBL/GenBank/DDBJ whole genome shotgun (WGS) entry which is preliminary data.</text>
</comment>
<name>A0ABS7PHI3_9SPHN</name>
<sequence length="294" mass="32004">MTGPHRRMILKSAALAVLAIAAAAPLGAQSGGGQAPVPAGFTSLFDGKTLKGWRGDPAYWSVRDGAITGASDQPIPYNTYLILDKPYANFEIRFKYRFMTEAGNSGLQFRSAQLDGNHIMVGMQANVTPITKSPERFAMLYEELGERQEMVLLGQKAEVTRVQAAGGGQGRIVRTVTGMVNSRDEILKAVKPAGQWNEDVLIVHGNRMVHAVNGYLAFDALDKDPMGARDGLLGWQLHKGPASTVQFKDIVIRPLTAFPDISGRFITRPSPAPEPRRTYKDSTKVNLPDTPMPD</sequence>
<organism evidence="4 5">
    <name type="scientific">Sphingomonas colocasiae</name>
    <dbReference type="NCBI Taxonomy" id="1848973"/>
    <lineage>
        <taxon>Bacteria</taxon>
        <taxon>Pseudomonadati</taxon>
        <taxon>Pseudomonadota</taxon>
        <taxon>Alphaproteobacteria</taxon>
        <taxon>Sphingomonadales</taxon>
        <taxon>Sphingomonadaceae</taxon>
        <taxon>Sphingomonas</taxon>
    </lineage>
</organism>
<dbReference type="RefSeq" id="WP_222987865.1">
    <property type="nucleotide sequence ID" value="NZ_JAINVV010000001.1"/>
</dbReference>
<keyword evidence="5" id="KW-1185">Reference proteome</keyword>
<dbReference type="InterPro" id="IPR010496">
    <property type="entry name" value="AL/BT2_dom"/>
</dbReference>
<feature type="chain" id="PRO_5045285899" evidence="2">
    <location>
        <begin position="29"/>
        <end position="294"/>
    </location>
</feature>
<keyword evidence="2" id="KW-0732">Signal</keyword>
<feature type="domain" description="3-keto-alpha-glucoside-1,2-lyase/3-keto-2-hydroxy-glucal hydratase" evidence="3">
    <location>
        <begin position="40"/>
        <end position="253"/>
    </location>
</feature>